<dbReference type="OrthoDB" id="9798201at2"/>
<reference evidence="1 2" key="1">
    <citation type="submission" date="2020-03" db="EMBL/GenBank/DDBJ databases">
        <authorList>
            <consortium name="Genoscope - CEA"/>
            <person name="William W."/>
        </authorList>
    </citation>
    <scope>NUCLEOTIDE SEQUENCE [LARGE SCALE GENOMIC DNA]</scope>
    <source>
        <strain evidence="2">DSM 16959</strain>
    </source>
</reference>
<evidence type="ECO:0000313" key="2">
    <source>
        <dbReference type="Proteomes" id="UP000515733"/>
    </source>
</evidence>
<dbReference type="InterPro" id="IPR029068">
    <property type="entry name" value="Glyas_Bleomycin-R_OHBP_Dase"/>
</dbReference>
<gene>
    <name evidence="1" type="ORF">DENOEST_1494</name>
</gene>
<evidence type="ECO:0000313" key="1">
    <source>
        <dbReference type="EMBL" id="CAB1368659.1"/>
    </source>
</evidence>
<accession>A0A6S6Y0G6</accession>
<proteinExistence type="predicted"/>
<dbReference type="KEGG" id="doe:DENOEST_1494"/>
<dbReference type="SUPFAM" id="SSF54593">
    <property type="entry name" value="Glyoxalase/Bleomycin resistance protein/Dihydroxybiphenyl dioxygenase"/>
    <property type="match status" value="1"/>
</dbReference>
<keyword evidence="2" id="KW-1185">Reference proteome</keyword>
<name>A0A6S6Y0G6_9PROT</name>
<dbReference type="Gene3D" id="3.10.180.10">
    <property type="entry name" value="2,3-Dihydroxybiphenyl 1,2-Dioxygenase, domain 1"/>
    <property type="match status" value="1"/>
</dbReference>
<dbReference type="Proteomes" id="UP000515733">
    <property type="component" value="Chromosome"/>
</dbReference>
<dbReference type="RefSeq" id="WP_145769754.1">
    <property type="nucleotide sequence ID" value="NZ_LR778301.1"/>
</dbReference>
<dbReference type="InterPro" id="IPR004360">
    <property type="entry name" value="Glyas_Fos-R_dOase_dom"/>
</dbReference>
<dbReference type="PROSITE" id="PS51819">
    <property type="entry name" value="VOC"/>
    <property type="match status" value="1"/>
</dbReference>
<dbReference type="EMBL" id="LR778301">
    <property type="protein sequence ID" value="CAB1368659.1"/>
    <property type="molecule type" value="Genomic_DNA"/>
</dbReference>
<protein>
    <submittedName>
        <fullName evidence="1">Uncharacterized protein</fullName>
    </submittedName>
</protein>
<dbReference type="InterPro" id="IPR037523">
    <property type="entry name" value="VOC_core"/>
</dbReference>
<sequence length="147" mass="15504">MAAVHEKASGPDGLVGIKLVVDDLEASAAFYKAVFGMVETERIKVDVGIRYPLDEIILSPGAALADKFALILLKYVGKAPPSPSDHILCLAVMDLDEVMAQVQRMGGKVLRAPQTVRTGGSRMAIATDNAGNLMEVVQMPAGQDSAP</sequence>
<dbReference type="AlphaFoldDB" id="A0A6S6Y0G6"/>
<organism evidence="1 2">
    <name type="scientific">Denitratisoma oestradiolicum</name>
    <dbReference type="NCBI Taxonomy" id="311182"/>
    <lineage>
        <taxon>Bacteria</taxon>
        <taxon>Pseudomonadati</taxon>
        <taxon>Pseudomonadota</taxon>
        <taxon>Betaproteobacteria</taxon>
        <taxon>Nitrosomonadales</taxon>
        <taxon>Sterolibacteriaceae</taxon>
        <taxon>Denitratisoma</taxon>
    </lineage>
</organism>
<dbReference type="Pfam" id="PF00903">
    <property type="entry name" value="Glyoxalase"/>
    <property type="match status" value="1"/>
</dbReference>